<dbReference type="RefSeq" id="WP_118325146.1">
    <property type="nucleotide sequence ID" value="NZ_QRYH01000006.1"/>
</dbReference>
<dbReference type="GeneID" id="66579321"/>
<sequence length="284" mass="33391">MIINASGRTDIVAYYMDWFVNRWNEGYFDVRNPFNPKLVSRIFVSDVDMIVFCTKNPLPLLDTIHLFSVPIQLQVTITGYFKDMEPQVPDKREVIECVKKLSDYLGKENVCVRYDPILLNSKYNVDYHVRAFNKLCTMLKGYVSKMIVSFVDDYKNVRNNHLDYHEPSNEEYLKLKEEFEKNNIKIISCMENKYQIGDEKDCCVSIKYAFERTGKLFKEWKARDCHCVNMVDVGAYNSCLHGCKYCYANFDSKQIVSNYKMHDVNSSLLIGQLNLDDQIKIRRK</sequence>
<organism evidence="1 2">
    <name type="scientific">Holdemanella biformis</name>
    <dbReference type="NCBI Taxonomy" id="1735"/>
    <lineage>
        <taxon>Bacteria</taxon>
        <taxon>Bacillati</taxon>
        <taxon>Bacillota</taxon>
        <taxon>Erysipelotrichia</taxon>
        <taxon>Erysipelotrichales</taxon>
        <taxon>Erysipelotrichaceae</taxon>
        <taxon>Holdemanella</taxon>
    </lineage>
</organism>
<dbReference type="Pfam" id="PF08902">
    <property type="entry name" value="DUF1848"/>
    <property type="match status" value="1"/>
</dbReference>
<evidence type="ECO:0000313" key="2">
    <source>
        <dbReference type="Proteomes" id="UP000265489"/>
    </source>
</evidence>
<dbReference type="EMBL" id="QRYQ01000009">
    <property type="protein sequence ID" value="RGU91824.1"/>
    <property type="molecule type" value="Genomic_DNA"/>
</dbReference>
<protein>
    <submittedName>
        <fullName evidence="1">DUF1848 domain-containing protein</fullName>
    </submittedName>
</protein>
<comment type="caution">
    <text evidence="1">The sequence shown here is derived from an EMBL/GenBank/DDBJ whole genome shotgun (WGS) entry which is preliminary data.</text>
</comment>
<proteinExistence type="predicted"/>
<reference evidence="1 2" key="1">
    <citation type="submission" date="2018-08" db="EMBL/GenBank/DDBJ databases">
        <title>A genome reference for cultivated species of the human gut microbiota.</title>
        <authorList>
            <person name="Zou Y."/>
            <person name="Xue W."/>
            <person name="Luo G."/>
        </authorList>
    </citation>
    <scope>NUCLEOTIDE SEQUENCE [LARGE SCALE GENOMIC DNA]</scope>
    <source>
        <strain evidence="1 2">AF15-20</strain>
    </source>
</reference>
<evidence type="ECO:0000313" key="1">
    <source>
        <dbReference type="EMBL" id="RGU91824.1"/>
    </source>
</evidence>
<name>A0A395WAA6_9FIRM</name>
<gene>
    <name evidence="1" type="ORF">DWW32_06300</name>
</gene>
<dbReference type="InterPro" id="IPR014998">
    <property type="entry name" value="DUF1848"/>
</dbReference>
<accession>A0A395WAA6</accession>
<dbReference type="Proteomes" id="UP000265489">
    <property type="component" value="Unassembled WGS sequence"/>
</dbReference>
<dbReference type="AlphaFoldDB" id="A0A395WAA6"/>